<dbReference type="Proteomes" id="UP000051952">
    <property type="component" value="Unassembled WGS sequence"/>
</dbReference>
<evidence type="ECO:0000313" key="1">
    <source>
        <dbReference type="EMBL" id="CUG91242.1"/>
    </source>
</evidence>
<protein>
    <submittedName>
        <fullName evidence="1">GPI-anchored surface protein, putative</fullName>
    </submittedName>
</protein>
<dbReference type="AlphaFoldDB" id="A0A0S4JLI0"/>
<name>A0A0S4JLI0_BODSA</name>
<organism evidence="1 2">
    <name type="scientific">Bodo saltans</name>
    <name type="common">Flagellated protozoan</name>
    <dbReference type="NCBI Taxonomy" id="75058"/>
    <lineage>
        <taxon>Eukaryota</taxon>
        <taxon>Discoba</taxon>
        <taxon>Euglenozoa</taxon>
        <taxon>Kinetoplastea</taxon>
        <taxon>Metakinetoplastina</taxon>
        <taxon>Eubodonida</taxon>
        <taxon>Bodonidae</taxon>
        <taxon>Bodo</taxon>
    </lineage>
</organism>
<dbReference type="EMBL" id="CYKH01001901">
    <property type="protein sequence ID" value="CUG91242.1"/>
    <property type="molecule type" value="Genomic_DNA"/>
</dbReference>
<sequence length="153" mass="16270">MRHKRTYHSSMASALLTAPSTSSHAEVPPAASPTLCDLELHSSGTMSRLLLANAASQMITNNEGLVDGLMVPQKLKLFALARGVSLVSEGGLAVPSETLLQLLQRSHSGTATQNLPFCLTRYSGFHGDAEGVLRSSLNLRIQIAELLSSNCKV</sequence>
<evidence type="ECO:0000313" key="2">
    <source>
        <dbReference type="Proteomes" id="UP000051952"/>
    </source>
</evidence>
<keyword evidence="2" id="KW-1185">Reference proteome</keyword>
<gene>
    <name evidence="1" type="ORF">BSAL_30910</name>
</gene>
<dbReference type="VEuPathDB" id="TriTrypDB:BSAL_30910"/>
<accession>A0A0S4JLI0</accession>
<proteinExistence type="predicted"/>
<reference evidence="2" key="1">
    <citation type="submission" date="2015-09" db="EMBL/GenBank/DDBJ databases">
        <authorList>
            <consortium name="Pathogen Informatics"/>
        </authorList>
    </citation>
    <scope>NUCLEOTIDE SEQUENCE [LARGE SCALE GENOMIC DNA]</scope>
    <source>
        <strain evidence="2">Lake Konstanz</strain>
    </source>
</reference>